<dbReference type="InterPro" id="IPR009078">
    <property type="entry name" value="Ferritin-like_SF"/>
</dbReference>
<feature type="domain" description="Ferritin/DPS" evidence="1">
    <location>
        <begin position="34"/>
        <end position="171"/>
    </location>
</feature>
<dbReference type="PATRIC" id="fig|1423722.3.peg.900"/>
<dbReference type="EMBL" id="AZCV01000002">
    <property type="protein sequence ID" value="KRK38110.1"/>
    <property type="molecule type" value="Genomic_DNA"/>
</dbReference>
<evidence type="ECO:0000313" key="3">
    <source>
        <dbReference type="Proteomes" id="UP000050909"/>
    </source>
</evidence>
<dbReference type="Proteomes" id="UP000050909">
    <property type="component" value="Unassembled WGS sequence"/>
</dbReference>
<dbReference type="Gene3D" id="1.20.1260.10">
    <property type="match status" value="1"/>
</dbReference>
<sequence length="185" mass="21025">MSDPKNVAAKYEAEVKQADLDHHKPTAGAMTGHILANFWVFELKLHQAKWYLTGALAVAAQPLFDEMIAKNRANIDELGELLLDENEVVPTTTKEVHEYGKLTEDGSYKYLDSAELVGQTAADFVTQDMFIDRAIKLAERENRPALAQYLVDLRRYNNRMQRKLQAILGKTAWEDIVEVDEDDED</sequence>
<reference evidence="2 3" key="1">
    <citation type="journal article" date="2015" name="Genome Announc.">
        <title>Expanding the biotechnology potential of lactobacilli through comparative genomics of 213 strains and associated genera.</title>
        <authorList>
            <person name="Sun Z."/>
            <person name="Harris H.M."/>
            <person name="McCann A."/>
            <person name="Guo C."/>
            <person name="Argimon S."/>
            <person name="Zhang W."/>
            <person name="Yang X."/>
            <person name="Jeffery I.B."/>
            <person name="Cooney J.C."/>
            <person name="Kagawa T.F."/>
            <person name="Liu W."/>
            <person name="Song Y."/>
            <person name="Salvetti E."/>
            <person name="Wrobel A."/>
            <person name="Rasinkangas P."/>
            <person name="Parkhill J."/>
            <person name="Rea M.C."/>
            <person name="O'Sullivan O."/>
            <person name="Ritari J."/>
            <person name="Douillard F.P."/>
            <person name="Paul Ross R."/>
            <person name="Yang R."/>
            <person name="Briner A.E."/>
            <person name="Felis G.E."/>
            <person name="de Vos W.M."/>
            <person name="Barrangou R."/>
            <person name="Klaenhammer T.R."/>
            <person name="Caufield P.W."/>
            <person name="Cui Y."/>
            <person name="Zhang H."/>
            <person name="O'Toole P.W."/>
        </authorList>
    </citation>
    <scope>NUCLEOTIDE SEQUENCE [LARGE SCALE GENOMIC DNA]</scope>
    <source>
        <strain evidence="2 3">DSM 20534</strain>
    </source>
</reference>
<dbReference type="SUPFAM" id="SSF47240">
    <property type="entry name" value="Ferritin-like"/>
    <property type="match status" value="1"/>
</dbReference>
<dbReference type="RefSeq" id="WP_054746308.1">
    <property type="nucleotide sequence ID" value="NZ_AZCV01000002.1"/>
</dbReference>
<dbReference type="GO" id="GO:0008199">
    <property type="term" value="F:ferric iron binding"/>
    <property type="evidence" value="ECO:0007669"/>
    <property type="project" value="InterPro"/>
</dbReference>
<accession>A0A0R1GVU6</accession>
<gene>
    <name evidence="2" type="ORF">FC62_GL000883</name>
</gene>
<protein>
    <submittedName>
        <fullName evidence="2">Putative stress induced DNA binding protein (Putative)</fullName>
    </submittedName>
</protein>
<dbReference type="InterPro" id="IPR008331">
    <property type="entry name" value="Ferritin_DPS_dom"/>
</dbReference>
<evidence type="ECO:0000313" key="2">
    <source>
        <dbReference type="EMBL" id="KRK38110.1"/>
    </source>
</evidence>
<keyword evidence="3" id="KW-1185">Reference proteome</keyword>
<dbReference type="AlphaFoldDB" id="A0A0R1GVU6"/>
<organism evidence="2 3">
    <name type="scientific">Amylolactobacillus amylotrophicus DSM 20534</name>
    <dbReference type="NCBI Taxonomy" id="1423722"/>
    <lineage>
        <taxon>Bacteria</taxon>
        <taxon>Bacillati</taxon>
        <taxon>Bacillota</taxon>
        <taxon>Bacilli</taxon>
        <taxon>Lactobacillales</taxon>
        <taxon>Lactobacillaceae</taxon>
        <taxon>Amylolactobacillus</taxon>
    </lineage>
</organism>
<dbReference type="InterPro" id="IPR012347">
    <property type="entry name" value="Ferritin-like"/>
</dbReference>
<name>A0A0R1GVU6_9LACO</name>
<dbReference type="Pfam" id="PF00210">
    <property type="entry name" value="Ferritin"/>
    <property type="match status" value="1"/>
</dbReference>
<proteinExistence type="predicted"/>
<evidence type="ECO:0000259" key="1">
    <source>
        <dbReference type="Pfam" id="PF00210"/>
    </source>
</evidence>
<comment type="caution">
    <text evidence="2">The sequence shown here is derived from an EMBL/GenBank/DDBJ whole genome shotgun (WGS) entry which is preliminary data.</text>
</comment>